<evidence type="ECO:0000313" key="2">
    <source>
        <dbReference type="Proteomes" id="UP000250991"/>
    </source>
</evidence>
<sequence length="57" mass="6354">MAVYQAEIESKMALIQKNINTIIGSDHGINVFIGNEFDNHFVIGRSGATIYPEKVQM</sequence>
<protein>
    <submittedName>
        <fullName evidence="1">Efa1/LifA-like protein</fullName>
    </submittedName>
</protein>
<proteinExistence type="predicted"/>
<dbReference type="AlphaFoldDB" id="A0A2X3K042"/>
<name>A0A2X3K042_ECOLX</name>
<organism evidence="1 2">
    <name type="scientific">Escherichia coli</name>
    <dbReference type="NCBI Taxonomy" id="562"/>
    <lineage>
        <taxon>Bacteria</taxon>
        <taxon>Pseudomonadati</taxon>
        <taxon>Pseudomonadota</taxon>
        <taxon>Gammaproteobacteria</taxon>
        <taxon>Enterobacterales</taxon>
        <taxon>Enterobacteriaceae</taxon>
        <taxon>Escherichia</taxon>
    </lineage>
</organism>
<reference evidence="1 2" key="1">
    <citation type="submission" date="2018-06" db="EMBL/GenBank/DDBJ databases">
        <authorList>
            <consortium name="Pathogen Informatics"/>
            <person name="Doyle S."/>
        </authorList>
    </citation>
    <scope>NUCLEOTIDE SEQUENCE [LARGE SCALE GENOMIC DNA]</scope>
    <source>
        <strain evidence="1 2">NCTC8009</strain>
    </source>
</reference>
<accession>A0A2X3K042</accession>
<dbReference type="EMBL" id="UARW01000010">
    <property type="protein sequence ID" value="SQD01433.1"/>
    <property type="molecule type" value="Genomic_DNA"/>
</dbReference>
<evidence type="ECO:0000313" key="1">
    <source>
        <dbReference type="EMBL" id="SQD01433.1"/>
    </source>
</evidence>
<dbReference type="Proteomes" id="UP000250991">
    <property type="component" value="Unassembled WGS sequence"/>
</dbReference>
<gene>
    <name evidence="1" type="ORF">NCTC8009_01860</name>
</gene>